<comment type="caution">
    <text evidence="13">The sequence shown here is derived from an EMBL/GenBank/DDBJ whole genome shotgun (WGS) entry which is preliminary data.</text>
</comment>
<proteinExistence type="predicted"/>
<comment type="catalytic activity">
    <reaction evidence="1">
        <text>ATP + protein L-histidine = ADP + protein N-phospho-L-histidine.</text>
        <dbReference type="EC" id="2.7.13.3"/>
    </reaction>
</comment>
<dbReference type="PROSITE" id="PS50885">
    <property type="entry name" value="HAMP"/>
    <property type="match status" value="1"/>
</dbReference>
<dbReference type="Gene3D" id="3.30.565.10">
    <property type="entry name" value="Histidine kinase-like ATPase, C-terminal domain"/>
    <property type="match status" value="1"/>
</dbReference>
<keyword evidence="10" id="KW-0812">Transmembrane</keyword>
<dbReference type="SUPFAM" id="SSF47384">
    <property type="entry name" value="Homodimeric domain of signal transducing histidine kinase"/>
    <property type="match status" value="1"/>
</dbReference>
<keyword evidence="8" id="KW-0418">Kinase</keyword>
<dbReference type="PRINTS" id="PR00344">
    <property type="entry name" value="BCTRLSENSOR"/>
</dbReference>
<dbReference type="InterPro" id="IPR036097">
    <property type="entry name" value="HisK_dim/P_sf"/>
</dbReference>
<dbReference type="InterPro" id="IPR004358">
    <property type="entry name" value="Sig_transdc_His_kin-like_C"/>
</dbReference>
<comment type="subcellular location">
    <subcellularLocation>
        <location evidence="2">Cell membrane</location>
        <topology evidence="2">Multi-pass membrane protein</topology>
    </subcellularLocation>
</comment>
<gene>
    <name evidence="13" type="ORF">D1610_14310</name>
</gene>
<keyword evidence="7" id="KW-0547">Nucleotide-binding</keyword>
<feature type="domain" description="HAMP" evidence="12">
    <location>
        <begin position="174"/>
        <end position="226"/>
    </location>
</feature>
<protein>
    <recommendedName>
        <fullName evidence="3">histidine kinase</fullName>
        <ecNumber evidence="3">2.7.13.3</ecNumber>
    </recommendedName>
</protein>
<dbReference type="InterPro" id="IPR050980">
    <property type="entry name" value="2C_sensor_his_kinase"/>
</dbReference>
<evidence type="ECO:0000259" key="11">
    <source>
        <dbReference type="PROSITE" id="PS50109"/>
    </source>
</evidence>
<accession>A0A396RM42</accession>
<dbReference type="InterPro" id="IPR003661">
    <property type="entry name" value="HisK_dim/P_dom"/>
</dbReference>
<dbReference type="EC" id="2.7.13.3" evidence="3"/>
<dbReference type="Pfam" id="PF00512">
    <property type="entry name" value="HisKA"/>
    <property type="match status" value="1"/>
</dbReference>
<evidence type="ECO:0000256" key="4">
    <source>
        <dbReference type="ARBA" id="ARBA00022475"/>
    </source>
</evidence>
<evidence type="ECO:0000256" key="10">
    <source>
        <dbReference type="SAM" id="Phobius"/>
    </source>
</evidence>
<dbReference type="GO" id="GO:0000155">
    <property type="term" value="F:phosphorelay sensor kinase activity"/>
    <property type="evidence" value="ECO:0007669"/>
    <property type="project" value="InterPro"/>
</dbReference>
<evidence type="ECO:0000256" key="2">
    <source>
        <dbReference type="ARBA" id="ARBA00004651"/>
    </source>
</evidence>
<organism evidence="13 14">
    <name type="scientific">Sphingomonas gilva</name>
    <dbReference type="NCBI Taxonomy" id="2305907"/>
    <lineage>
        <taxon>Bacteria</taxon>
        <taxon>Pseudomonadati</taxon>
        <taxon>Pseudomonadota</taxon>
        <taxon>Alphaproteobacteria</taxon>
        <taxon>Sphingomonadales</taxon>
        <taxon>Sphingomonadaceae</taxon>
        <taxon>Sphingomonas</taxon>
    </lineage>
</organism>
<dbReference type="GO" id="GO:0005524">
    <property type="term" value="F:ATP binding"/>
    <property type="evidence" value="ECO:0007669"/>
    <property type="project" value="UniProtKB-KW"/>
</dbReference>
<dbReference type="AlphaFoldDB" id="A0A396RM42"/>
<sequence>MALLVAIALFVAQAINFALLLQGGRSLRQAQITGPSVARLVSAVERDREGGIAARNRAIRLMSANPIPSNAERLGEVEAAVARGFVEAGRPVPPTFAAIRQVERGSFDRPLDRHERRILRAGSQLLIAAESAPGRWVVVSAPWPGMDRGMIWRLIAQTVIIYVLVLGAVYWIGRRIARPLAELGSAAHAFTPADPGPPVAESGPEDVRSLIAAFNALRLRVVAMLDEKDRMLGAIGHDLRTPLAALRVRIESVEDEADRAKMADTIDEMNRMLEDILSLARIGRGSEPAVETELTALVDVVVEDFRDLGADVRFEPEGRIVRRVRSAAMKRAVRNLIENAVKYAGAAEVTVTQEADAVRIAVEDRGPGIPPDKLAHVFDAFTRLETSRNRDTGGIGLGLALARAIAAEAGGALALANRAGGGLSAVITLP</sequence>
<dbReference type="PANTHER" id="PTHR44936:SF10">
    <property type="entry name" value="SENSOR PROTEIN RSTB"/>
    <property type="match status" value="1"/>
</dbReference>
<keyword evidence="5" id="KW-0597">Phosphoprotein</keyword>
<dbReference type="GO" id="GO:0005886">
    <property type="term" value="C:plasma membrane"/>
    <property type="evidence" value="ECO:0007669"/>
    <property type="project" value="UniProtKB-SubCell"/>
</dbReference>
<evidence type="ECO:0000256" key="7">
    <source>
        <dbReference type="ARBA" id="ARBA00022741"/>
    </source>
</evidence>
<dbReference type="CDD" id="cd00082">
    <property type="entry name" value="HisKA"/>
    <property type="match status" value="1"/>
</dbReference>
<dbReference type="InterPro" id="IPR036890">
    <property type="entry name" value="HATPase_C_sf"/>
</dbReference>
<dbReference type="Gene3D" id="1.10.287.130">
    <property type="match status" value="1"/>
</dbReference>
<evidence type="ECO:0000256" key="6">
    <source>
        <dbReference type="ARBA" id="ARBA00022679"/>
    </source>
</evidence>
<feature type="transmembrane region" description="Helical" evidence="10">
    <location>
        <begin position="150"/>
        <end position="172"/>
    </location>
</feature>
<dbReference type="InterPro" id="IPR005467">
    <property type="entry name" value="His_kinase_dom"/>
</dbReference>
<keyword evidence="9" id="KW-0067">ATP-binding</keyword>
<dbReference type="SMART" id="SM00388">
    <property type="entry name" value="HisKA"/>
    <property type="match status" value="1"/>
</dbReference>
<keyword evidence="10" id="KW-1133">Transmembrane helix</keyword>
<dbReference type="EMBL" id="QWLV01000008">
    <property type="protein sequence ID" value="RHW16696.1"/>
    <property type="molecule type" value="Genomic_DNA"/>
</dbReference>
<dbReference type="SMART" id="SM00387">
    <property type="entry name" value="HATPase_c"/>
    <property type="match status" value="1"/>
</dbReference>
<keyword evidence="6" id="KW-0808">Transferase</keyword>
<dbReference type="SUPFAM" id="SSF55874">
    <property type="entry name" value="ATPase domain of HSP90 chaperone/DNA topoisomerase II/histidine kinase"/>
    <property type="match status" value="1"/>
</dbReference>
<dbReference type="Proteomes" id="UP000266693">
    <property type="component" value="Unassembled WGS sequence"/>
</dbReference>
<evidence type="ECO:0000256" key="1">
    <source>
        <dbReference type="ARBA" id="ARBA00000085"/>
    </source>
</evidence>
<dbReference type="Pfam" id="PF02518">
    <property type="entry name" value="HATPase_c"/>
    <property type="match status" value="1"/>
</dbReference>
<keyword evidence="4" id="KW-1003">Cell membrane</keyword>
<keyword evidence="10" id="KW-0472">Membrane</keyword>
<evidence type="ECO:0000256" key="3">
    <source>
        <dbReference type="ARBA" id="ARBA00012438"/>
    </source>
</evidence>
<evidence type="ECO:0000256" key="9">
    <source>
        <dbReference type="ARBA" id="ARBA00022840"/>
    </source>
</evidence>
<evidence type="ECO:0000313" key="14">
    <source>
        <dbReference type="Proteomes" id="UP000266693"/>
    </source>
</evidence>
<evidence type="ECO:0000313" key="13">
    <source>
        <dbReference type="EMBL" id="RHW16696.1"/>
    </source>
</evidence>
<feature type="domain" description="Histidine kinase" evidence="11">
    <location>
        <begin position="234"/>
        <end position="430"/>
    </location>
</feature>
<dbReference type="PROSITE" id="PS50109">
    <property type="entry name" value="HIS_KIN"/>
    <property type="match status" value="1"/>
</dbReference>
<dbReference type="OrthoDB" id="9804645at2"/>
<dbReference type="InterPro" id="IPR003660">
    <property type="entry name" value="HAMP_dom"/>
</dbReference>
<evidence type="ECO:0000256" key="8">
    <source>
        <dbReference type="ARBA" id="ARBA00022777"/>
    </source>
</evidence>
<keyword evidence="14" id="KW-1185">Reference proteome</keyword>
<evidence type="ECO:0000256" key="5">
    <source>
        <dbReference type="ARBA" id="ARBA00022553"/>
    </source>
</evidence>
<name>A0A396RM42_9SPHN</name>
<dbReference type="PANTHER" id="PTHR44936">
    <property type="entry name" value="SENSOR PROTEIN CREC"/>
    <property type="match status" value="1"/>
</dbReference>
<dbReference type="InterPro" id="IPR003594">
    <property type="entry name" value="HATPase_dom"/>
</dbReference>
<evidence type="ECO:0000259" key="12">
    <source>
        <dbReference type="PROSITE" id="PS50885"/>
    </source>
</evidence>
<dbReference type="SMART" id="SM00304">
    <property type="entry name" value="HAMP"/>
    <property type="match status" value="1"/>
</dbReference>
<reference evidence="13 14" key="1">
    <citation type="submission" date="2018-08" db="EMBL/GenBank/DDBJ databases">
        <title>The multiple taxonomic identification of Sphingomonas gilva.</title>
        <authorList>
            <person name="Zhu D."/>
            <person name="Zheng S."/>
        </authorList>
    </citation>
    <scope>NUCLEOTIDE SEQUENCE [LARGE SCALE GENOMIC DNA]</scope>
    <source>
        <strain evidence="13 14">ZDH117</strain>
    </source>
</reference>